<evidence type="ECO:0000313" key="2">
    <source>
        <dbReference type="Proteomes" id="UP000828390"/>
    </source>
</evidence>
<dbReference type="AlphaFoldDB" id="A0A9D4C3N9"/>
<sequence>MSLFGKDIGNNICAFITFADRGSPPVIAALDKSKLPFGERFIFNDSGLFASNNKEENNKSTMFWEMGFACFKHFFKHLDTLAQRSLQLTTDVLNERRRLEVTVQKLQSKLDAGRMIWDQLKNVIQLLEENKKIIADNKNFTFKEKKTKIKKYDLPKGQHVMNCCQCNYTCHESCTCANDEEKQKCSAMDKDGNCTVCPDKCYWSKHVAIPYVIKYENVEVTGNYTEMKLKYETAAAKQLKHEQLLDNMREELEVMRTVIEDMMLVIYDCNKKLAKIALHPSLLYMTDHIDLMIEDEKVQKKQGFLARIESLNIMKMRALVFENGKTFLEQSCTVVSDTESGSVKQKGRSLKDVFKLFLNDVGL</sequence>
<gene>
    <name evidence="1" type="ORF">DPMN_059542</name>
</gene>
<keyword evidence="2" id="KW-1185">Reference proteome</keyword>
<evidence type="ECO:0000313" key="1">
    <source>
        <dbReference type="EMBL" id="KAH3716813.1"/>
    </source>
</evidence>
<dbReference type="Proteomes" id="UP000828390">
    <property type="component" value="Unassembled WGS sequence"/>
</dbReference>
<comment type="caution">
    <text evidence="1">The sequence shown here is derived from an EMBL/GenBank/DDBJ whole genome shotgun (WGS) entry which is preliminary data.</text>
</comment>
<accession>A0A9D4C3N9</accession>
<dbReference type="PANTHER" id="PTHR32046">
    <property type="entry name" value="G DOMAIN-CONTAINING PROTEIN"/>
    <property type="match status" value="1"/>
</dbReference>
<organism evidence="1 2">
    <name type="scientific">Dreissena polymorpha</name>
    <name type="common">Zebra mussel</name>
    <name type="synonym">Mytilus polymorpha</name>
    <dbReference type="NCBI Taxonomy" id="45954"/>
    <lineage>
        <taxon>Eukaryota</taxon>
        <taxon>Metazoa</taxon>
        <taxon>Spiralia</taxon>
        <taxon>Lophotrochozoa</taxon>
        <taxon>Mollusca</taxon>
        <taxon>Bivalvia</taxon>
        <taxon>Autobranchia</taxon>
        <taxon>Heteroconchia</taxon>
        <taxon>Euheterodonta</taxon>
        <taxon>Imparidentia</taxon>
        <taxon>Neoheterodontei</taxon>
        <taxon>Myida</taxon>
        <taxon>Dreissenoidea</taxon>
        <taxon>Dreissenidae</taxon>
        <taxon>Dreissena</taxon>
    </lineage>
</organism>
<reference evidence="1" key="2">
    <citation type="submission" date="2020-11" db="EMBL/GenBank/DDBJ databases">
        <authorList>
            <person name="McCartney M.A."/>
            <person name="Auch B."/>
            <person name="Kono T."/>
            <person name="Mallez S."/>
            <person name="Becker A."/>
            <person name="Gohl D.M."/>
            <person name="Silverstein K.A.T."/>
            <person name="Koren S."/>
            <person name="Bechman K.B."/>
            <person name="Herman A."/>
            <person name="Abrahante J.E."/>
            <person name="Garbe J."/>
        </authorList>
    </citation>
    <scope>NUCLEOTIDE SEQUENCE</scope>
    <source>
        <strain evidence="1">Duluth1</strain>
        <tissue evidence="1">Whole animal</tissue>
    </source>
</reference>
<reference evidence="1" key="1">
    <citation type="journal article" date="2019" name="bioRxiv">
        <title>The Genome of the Zebra Mussel, Dreissena polymorpha: A Resource for Invasive Species Research.</title>
        <authorList>
            <person name="McCartney M.A."/>
            <person name="Auch B."/>
            <person name="Kono T."/>
            <person name="Mallez S."/>
            <person name="Zhang Y."/>
            <person name="Obille A."/>
            <person name="Becker A."/>
            <person name="Abrahante J.E."/>
            <person name="Garbe J."/>
            <person name="Badalamenti J.P."/>
            <person name="Herman A."/>
            <person name="Mangelson H."/>
            <person name="Liachko I."/>
            <person name="Sullivan S."/>
            <person name="Sone E.D."/>
            <person name="Koren S."/>
            <person name="Silverstein K.A.T."/>
            <person name="Beckman K.B."/>
            <person name="Gohl D.M."/>
        </authorList>
    </citation>
    <scope>NUCLEOTIDE SEQUENCE</scope>
    <source>
        <strain evidence="1">Duluth1</strain>
        <tissue evidence="1">Whole animal</tissue>
    </source>
</reference>
<name>A0A9D4C3N9_DREPO</name>
<proteinExistence type="predicted"/>
<dbReference type="PANTHER" id="PTHR32046:SF14">
    <property type="match status" value="1"/>
</dbReference>
<dbReference type="EMBL" id="JAIWYP010000013">
    <property type="protein sequence ID" value="KAH3716813.1"/>
    <property type="molecule type" value="Genomic_DNA"/>
</dbReference>
<protein>
    <submittedName>
        <fullName evidence="1">Uncharacterized protein</fullName>
    </submittedName>
</protein>